<evidence type="ECO:0000259" key="2">
    <source>
        <dbReference type="Pfam" id="PF20432"/>
    </source>
</evidence>
<dbReference type="AlphaFoldDB" id="A0A7X5YKR7"/>
<feature type="domain" description="Antitoxin Xre/MbcA/ParS-like toxin-binding" evidence="1">
    <location>
        <begin position="78"/>
        <end position="129"/>
    </location>
</feature>
<gene>
    <name evidence="3" type="ORF">GGQ87_001284</name>
</gene>
<keyword evidence="4" id="KW-1185">Reference proteome</keyword>
<dbReference type="InterPro" id="IPR024467">
    <property type="entry name" value="Xre/MbcA/ParS-like_toxin-bd"/>
</dbReference>
<feature type="domain" description="Antitoxin Xre-like helix-turn-helix" evidence="2">
    <location>
        <begin position="20"/>
        <end position="73"/>
    </location>
</feature>
<accession>A0A7X5YKR7</accession>
<comment type="caution">
    <text evidence="3">The sequence shown here is derived from an EMBL/GenBank/DDBJ whole genome shotgun (WGS) entry which is preliminary data.</text>
</comment>
<dbReference type="InterPro" id="IPR046847">
    <property type="entry name" value="Xre-like_HTH"/>
</dbReference>
<sequence>MPLTHPVAPEGDGRSMIPVAMETFTSLAEAWKISTDDQIKLLGSPGRSTFFKWKKEGGSIPRDALERISHLLGIYKCLEILLPDETAADDWVKKPNSYFGGQSALDVMLGGGVVDIYRVRQYLDAQRGG</sequence>
<protein>
    <recommendedName>
        <fullName evidence="5">DUF2384 domain-containing protein</fullName>
    </recommendedName>
</protein>
<dbReference type="RefSeq" id="WP_209282405.1">
    <property type="nucleotide sequence ID" value="NZ_JAATJM010000001.1"/>
</dbReference>
<dbReference type="Pfam" id="PF09722">
    <property type="entry name" value="Xre_MbcA_ParS_C"/>
    <property type="match status" value="1"/>
</dbReference>
<dbReference type="Proteomes" id="UP000587415">
    <property type="component" value="Unassembled WGS sequence"/>
</dbReference>
<reference evidence="3 4" key="1">
    <citation type="submission" date="2020-03" db="EMBL/GenBank/DDBJ databases">
        <title>Genomic Encyclopedia of Type Strains, Phase IV (KMG-IV): sequencing the most valuable type-strain genomes for metagenomic binning, comparative biology and taxonomic classification.</title>
        <authorList>
            <person name="Goeker M."/>
        </authorList>
    </citation>
    <scope>NUCLEOTIDE SEQUENCE [LARGE SCALE GENOMIC DNA]</scope>
    <source>
        <strain evidence="3 4">DSM 4736</strain>
    </source>
</reference>
<evidence type="ECO:0000313" key="4">
    <source>
        <dbReference type="Proteomes" id="UP000587415"/>
    </source>
</evidence>
<proteinExistence type="predicted"/>
<dbReference type="EMBL" id="JAATJM010000001">
    <property type="protein sequence ID" value="NJC41026.1"/>
    <property type="molecule type" value="Genomic_DNA"/>
</dbReference>
<dbReference type="GO" id="GO:0003677">
    <property type="term" value="F:DNA binding"/>
    <property type="evidence" value="ECO:0007669"/>
    <property type="project" value="InterPro"/>
</dbReference>
<organism evidence="3 4">
    <name type="scientific">Brevundimonas alba</name>
    <dbReference type="NCBI Taxonomy" id="74314"/>
    <lineage>
        <taxon>Bacteria</taxon>
        <taxon>Pseudomonadati</taxon>
        <taxon>Pseudomonadota</taxon>
        <taxon>Alphaproteobacteria</taxon>
        <taxon>Caulobacterales</taxon>
        <taxon>Caulobacteraceae</taxon>
        <taxon>Brevundimonas</taxon>
    </lineage>
</organism>
<evidence type="ECO:0000313" key="3">
    <source>
        <dbReference type="EMBL" id="NJC41026.1"/>
    </source>
</evidence>
<name>A0A7X5YKR7_9CAUL</name>
<evidence type="ECO:0000259" key="1">
    <source>
        <dbReference type="Pfam" id="PF09722"/>
    </source>
</evidence>
<evidence type="ECO:0008006" key="5">
    <source>
        <dbReference type="Google" id="ProtNLM"/>
    </source>
</evidence>
<dbReference type="Pfam" id="PF20432">
    <property type="entry name" value="Xre-like-HTH"/>
    <property type="match status" value="1"/>
</dbReference>